<dbReference type="AlphaFoldDB" id="A0A840NK63"/>
<evidence type="ECO:0000256" key="1">
    <source>
        <dbReference type="SAM" id="MobiDB-lite"/>
    </source>
</evidence>
<dbReference type="EMBL" id="JACHIV010000001">
    <property type="protein sequence ID" value="MBB5068637.1"/>
    <property type="molecule type" value="Genomic_DNA"/>
</dbReference>
<proteinExistence type="predicted"/>
<protein>
    <submittedName>
        <fullName evidence="2">Putative Zn-binding protein involved in type VI secretion</fullName>
    </submittedName>
</protein>
<gene>
    <name evidence="2" type="ORF">BJ969_001725</name>
</gene>
<comment type="caution">
    <text evidence="2">The sequence shown here is derived from an EMBL/GenBank/DDBJ whole genome shotgun (WGS) entry which is preliminary data.</text>
</comment>
<organism evidence="2 3">
    <name type="scientific">Saccharopolyspora gloriosae</name>
    <dbReference type="NCBI Taxonomy" id="455344"/>
    <lineage>
        <taxon>Bacteria</taxon>
        <taxon>Bacillati</taxon>
        <taxon>Actinomycetota</taxon>
        <taxon>Actinomycetes</taxon>
        <taxon>Pseudonocardiales</taxon>
        <taxon>Pseudonocardiaceae</taxon>
        <taxon>Saccharopolyspora</taxon>
    </lineage>
</organism>
<feature type="region of interest" description="Disordered" evidence="1">
    <location>
        <begin position="1"/>
        <end position="20"/>
    </location>
</feature>
<evidence type="ECO:0000313" key="3">
    <source>
        <dbReference type="Proteomes" id="UP000580474"/>
    </source>
</evidence>
<name>A0A840NK63_9PSEU</name>
<dbReference type="Proteomes" id="UP000580474">
    <property type="component" value="Unassembled WGS sequence"/>
</dbReference>
<evidence type="ECO:0000313" key="2">
    <source>
        <dbReference type="EMBL" id="MBB5068637.1"/>
    </source>
</evidence>
<dbReference type="Gene3D" id="2.60.200.60">
    <property type="match status" value="1"/>
</dbReference>
<sequence>MPPAARLGDPISHGGTVGPPPPPVAVRVATVLIGGKPAAVTGSTVVCGIPPHALLGPANVLTPSPPRGGVVLIGNLPAAKMMDKSSCGAQVIVGAMNVLIGGPM</sequence>
<dbReference type="RefSeq" id="WP_184478298.1">
    <property type="nucleotide sequence ID" value="NZ_JACHIV010000001.1"/>
</dbReference>
<accession>A0A840NK63</accession>
<dbReference type="InterPro" id="IPR008727">
    <property type="entry name" value="PAAR_motif"/>
</dbReference>
<dbReference type="Pfam" id="PF05488">
    <property type="entry name" value="PAAR_motif"/>
    <property type="match status" value="1"/>
</dbReference>
<keyword evidence="3" id="KW-1185">Reference proteome</keyword>
<reference evidence="2 3" key="1">
    <citation type="submission" date="2020-08" db="EMBL/GenBank/DDBJ databases">
        <title>Sequencing the genomes of 1000 actinobacteria strains.</title>
        <authorList>
            <person name="Klenk H.-P."/>
        </authorList>
    </citation>
    <scope>NUCLEOTIDE SEQUENCE [LARGE SCALE GENOMIC DNA]</scope>
    <source>
        <strain evidence="2 3">DSM 45582</strain>
    </source>
</reference>